<feature type="domain" description="HTH tetR-type" evidence="5">
    <location>
        <begin position="6"/>
        <end position="66"/>
    </location>
</feature>
<evidence type="ECO:0000256" key="3">
    <source>
        <dbReference type="ARBA" id="ARBA00023163"/>
    </source>
</evidence>
<evidence type="ECO:0000256" key="1">
    <source>
        <dbReference type="ARBA" id="ARBA00023015"/>
    </source>
</evidence>
<reference evidence="6" key="1">
    <citation type="journal article" date="2014" name="Int. J. Syst. Evol. Microbiol.">
        <title>Complete genome sequence of Corynebacterium casei LMG S-19264T (=DSM 44701T), isolated from a smear-ripened cheese.</title>
        <authorList>
            <consortium name="US DOE Joint Genome Institute (JGI-PGF)"/>
            <person name="Walter F."/>
            <person name="Albersmeier A."/>
            <person name="Kalinowski J."/>
            <person name="Ruckert C."/>
        </authorList>
    </citation>
    <scope>NUCLEOTIDE SEQUENCE</scope>
    <source>
        <strain evidence="6">JCM 4784</strain>
    </source>
</reference>
<dbReference type="PANTHER" id="PTHR30055:SF234">
    <property type="entry name" value="HTH-TYPE TRANSCRIPTIONAL REGULATOR BETI"/>
    <property type="match status" value="1"/>
</dbReference>
<dbReference type="EMBL" id="BNBT01000063">
    <property type="protein sequence ID" value="GHE68520.1"/>
    <property type="molecule type" value="Genomic_DNA"/>
</dbReference>
<evidence type="ECO:0000256" key="2">
    <source>
        <dbReference type="ARBA" id="ARBA00023125"/>
    </source>
</evidence>
<dbReference type="InterPro" id="IPR009057">
    <property type="entry name" value="Homeodomain-like_sf"/>
</dbReference>
<dbReference type="Pfam" id="PF00440">
    <property type="entry name" value="TetR_N"/>
    <property type="match status" value="1"/>
</dbReference>
<dbReference type="InterPro" id="IPR001647">
    <property type="entry name" value="HTH_TetR"/>
</dbReference>
<sequence length="196" mass="20496">MARPPRYDSGRFLDAAVRLAAEAGPAAVTMAAVAKAVGAPSGSVYHRFASRPALLAEVWLRTVEDFQEGWFAALGDGGQGPRAAARAAAVHVVAWSRAQPRAAALLLYGPADFGQGGWPEESEARARAGHERVRTALAELCADLGEDGARAAERVALAVVDVPLTIVRRHLRRGEDLPPYAEQLAGDSALALLGAG</sequence>
<accession>A0A918ZT08</accession>
<reference evidence="6" key="2">
    <citation type="submission" date="2020-09" db="EMBL/GenBank/DDBJ databases">
        <authorList>
            <person name="Sun Q."/>
            <person name="Ohkuma M."/>
        </authorList>
    </citation>
    <scope>NUCLEOTIDE SEQUENCE</scope>
    <source>
        <strain evidence="6">JCM 4784</strain>
    </source>
</reference>
<dbReference type="AlphaFoldDB" id="A0A918ZT08"/>
<proteinExistence type="predicted"/>
<evidence type="ECO:0000256" key="4">
    <source>
        <dbReference type="PROSITE-ProRule" id="PRU00335"/>
    </source>
</evidence>
<keyword evidence="2 4" id="KW-0238">DNA-binding</keyword>
<dbReference type="PROSITE" id="PS50977">
    <property type="entry name" value="HTH_TETR_2"/>
    <property type="match status" value="1"/>
</dbReference>
<keyword evidence="3" id="KW-0804">Transcription</keyword>
<keyword evidence="7" id="KW-1185">Reference proteome</keyword>
<name>A0A918ZT08_9ACTN</name>
<gene>
    <name evidence="6" type="ORF">GCM10018785_41370</name>
</gene>
<keyword evidence="1" id="KW-0805">Transcription regulation</keyword>
<dbReference type="InterPro" id="IPR050109">
    <property type="entry name" value="HTH-type_TetR-like_transc_reg"/>
</dbReference>
<evidence type="ECO:0000313" key="7">
    <source>
        <dbReference type="Proteomes" id="UP000608024"/>
    </source>
</evidence>
<organism evidence="6 7">
    <name type="scientific">Streptomyces longispororuber</name>
    <dbReference type="NCBI Taxonomy" id="68230"/>
    <lineage>
        <taxon>Bacteria</taxon>
        <taxon>Bacillati</taxon>
        <taxon>Actinomycetota</taxon>
        <taxon>Actinomycetes</taxon>
        <taxon>Kitasatosporales</taxon>
        <taxon>Streptomycetaceae</taxon>
        <taxon>Streptomyces</taxon>
    </lineage>
</organism>
<dbReference type="GO" id="GO:0000976">
    <property type="term" value="F:transcription cis-regulatory region binding"/>
    <property type="evidence" value="ECO:0007669"/>
    <property type="project" value="TreeGrafter"/>
</dbReference>
<dbReference type="Gene3D" id="1.10.357.10">
    <property type="entry name" value="Tetracycline Repressor, domain 2"/>
    <property type="match status" value="1"/>
</dbReference>
<dbReference type="GO" id="GO:0003700">
    <property type="term" value="F:DNA-binding transcription factor activity"/>
    <property type="evidence" value="ECO:0007669"/>
    <property type="project" value="TreeGrafter"/>
</dbReference>
<dbReference type="PRINTS" id="PR00455">
    <property type="entry name" value="HTHTETR"/>
</dbReference>
<evidence type="ECO:0000259" key="5">
    <source>
        <dbReference type="PROSITE" id="PS50977"/>
    </source>
</evidence>
<comment type="caution">
    <text evidence="6">The sequence shown here is derived from an EMBL/GenBank/DDBJ whole genome shotgun (WGS) entry which is preliminary data.</text>
</comment>
<evidence type="ECO:0000313" key="6">
    <source>
        <dbReference type="EMBL" id="GHE68520.1"/>
    </source>
</evidence>
<dbReference type="SUPFAM" id="SSF46689">
    <property type="entry name" value="Homeodomain-like"/>
    <property type="match status" value="1"/>
</dbReference>
<dbReference type="Proteomes" id="UP000608024">
    <property type="component" value="Unassembled WGS sequence"/>
</dbReference>
<dbReference type="PANTHER" id="PTHR30055">
    <property type="entry name" value="HTH-TYPE TRANSCRIPTIONAL REGULATOR RUTR"/>
    <property type="match status" value="1"/>
</dbReference>
<feature type="DNA-binding region" description="H-T-H motif" evidence="4">
    <location>
        <begin position="29"/>
        <end position="48"/>
    </location>
</feature>
<dbReference type="RefSeq" id="WP_190137488.1">
    <property type="nucleotide sequence ID" value="NZ_BNBT01000063.1"/>
</dbReference>
<protein>
    <submittedName>
        <fullName evidence="6">Transcriptional regulator, TetR family protein</fullName>
    </submittedName>
</protein>